<dbReference type="EMBL" id="JAAIVB010000013">
    <property type="protein sequence ID" value="NEX60635.1"/>
    <property type="molecule type" value="Genomic_DNA"/>
</dbReference>
<sequence>MIDFSPKALDTSEVMAWAKAELGVEIKLFSSGRSLHGYGINPLTPEEWIRFMGLLLLANHPSKPTVVDTRWVGHRLLAGYAALRWSRNTSHYLQLPQAVQL</sequence>
<accession>A0A6B3SMT7</accession>
<proteinExistence type="predicted"/>
<dbReference type="Pfam" id="PF24387">
    <property type="entry name" value="AEP-like"/>
    <property type="match status" value="1"/>
</dbReference>
<dbReference type="AlphaFoldDB" id="A0A6B3SMT7"/>
<keyword evidence="2" id="KW-1185">Reference proteome</keyword>
<reference evidence="1 2" key="1">
    <citation type="submission" date="2020-02" db="EMBL/GenBank/DDBJ databases">
        <authorList>
            <person name="Kim M.K."/>
        </authorList>
    </citation>
    <scope>NUCLEOTIDE SEQUENCE [LARGE SCALE GENOMIC DNA]</scope>
    <source>
        <strain evidence="1 2">17J57-3</strain>
    </source>
</reference>
<dbReference type="Proteomes" id="UP000482155">
    <property type="component" value="Unassembled WGS sequence"/>
</dbReference>
<dbReference type="RefSeq" id="WP_163961130.1">
    <property type="nucleotide sequence ID" value="NZ_JAAIVB010000013.1"/>
</dbReference>
<evidence type="ECO:0000313" key="2">
    <source>
        <dbReference type="Proteomes" id="UP000482155"/>
    </source>
</evidence>
<evidence type="ECO:0000313" key="1">
    <source>
        <dbReference type="EMBL" id="NEX60635.1"/>
    </source>
</evidence>
<comment type="caution">
    <text evidence="1">The sequence shown here is derived from an EMBL/GenBank/DDBJ whole genome shotgun (WGS) entry which is preliminary data.</text>
</comment>
<name>A0A6B3SMT7_9BURK</name>
<dbReference type="InterPro" id="IPR056250">
    <property type="entry name" value="AEP-like"/>
</dbReference>
<protein>
    <submittedName>
        <fullName evidence="1">Uncharacterized protein</fullName>
    </submittedName>
</protein>
<organism evidence="1 2">
    <name type="scientific">Noviherbaspirillum galbum</name>
    <dbReference type="NCBI Taxonomy" id="2709383"/>
    <lineage>
        <taxon>Bacteria</taxon>
        <taxon>Pseudomonadati</taxon>
        <taxon>Pseudomonadota</taxon>
        <taxon>Betaproteobacteria</taxon>
        <taxon>Burkholderiales</taxon>
        <taxon>Oxalobacteraceae</taxon>
        <taxon>Noviherbaspirillum</taxon>
    </lineage>
</organism>
<gene>
    <name evidence="1" type="ORF">G3574_06065</name>
</gene>